<dbReference type="Proteomes" id="UP000309561">
    <property type="component" value="Unassembled WGS sequence"/>
</dbReference>
<gene>
    <name evidence="1" type="ORF">FCU45_03250</name>
</gene>
<dbReference type="RefSeq" id="WP_137012237.1">
    <property type="nucleotide sequence ID" value="NZ_SZPX01000002.1"/>
</dbReference>
<dbReference type="AlphaFoldDB" id="A0A4U2Z8B4"/>
<evidence type="ECO:0000313" key="1">
    <source>
        <dbReference type="EMBL" id="TKI70314.1"/>
    </source>
</evidence>
<organism evidence="1 2">
    <name type="scientific">Sulfurimonas crateris</name>
    <dbReference type="NCBI Taxonomy" id="2574727"/>
    <lineage>
        <taxon>Bacteria</taxon>
        <taxon>Pseudomonadati</taxon>
        <taxon>Campylobacterota</taxon>
        <taxon>Epsilonproteobacteria</taxon>
        <taxon>Campylobacterales</taxon>
        <taxon>Sulfurimonadaceae</taxon>
        <taxon>Sulfurimonas</taxon>
    </lineage>
</organism>
<proteinExistence type="predicted"/>
<dbReference type="EMBL" id="SZPX01000002">
    <property type="protein sequence ID" value="TKI70314.1"/>
    <property type="molecule type" value="Genomic_DNA"/>
</dbReference>
<name>A0A4U2Z8B4_9BACT</name>
<evidence type="ECO:0000313" key="2">
    <source>
        <dbReference type="Proteomes" id="UP000309561"/>
    </source>
</evidence>
<sequence>MDAKVRSEEKFAKLSIAYEGKDEGKLVCSTIDEITSKYKTKPETYTCTISNKKEVVVIEYHDDIDRQAGPIFEEIIKALNITICD</sequence>
<reference evidence="1 2" key="1">
    <citation type="submission" date="2019-04" db="EMBL/GenBank/DDBJ databases">
        <title>Sulfurimonas crateris sp. nov. a facultative anaerobic sulfur-oxidizing chemolithautotrophic bacterium isolated from a terrestrial mud vulcano.</title>
        <authorList>
            <person name="Ratnikova N.M."/>
            <person name="Slobodkin A.I."/>
            <person name="Merkel A.Y."/>
            <person name="Novikov A."/>
            <person name="Bonch-Osmolovskaya E.A."/>
            <person name="Slobodkina G.B."/>
        </authorList>
    </citation>
    <scope>NUCLEOTIDE SEQUENCE [LARGE SCALE GENOMIC DNA]</scope>
    <source>
        <strain evidence="1 2">SN118</strain>
    </source>
</reference>
<comment type="caution">
    <text evidence="1">The sequence shown here is derived from an EMBL/GenBank/DDBJ whole genome shotgun (WGS) entry which is preliminary data.</text>
</comment>
<evidence type="ECO:0008006" key="3">
    <source>
        <dbReference type="Google" id="ProtNLM"/>
    </source>
</evidence>
<accession>A0A4U2Z8B4</accession>
<keyword evidence="2" id="KW-1185">Reference proteome</keyword>
<dbReference type="OrthoDB" id="5334614at2"/>
<protein>
    <recommendedName>
        <fullName evidence="3">DUF493 domain-containing protein</fullName>
    </recommendedName>
</protein>